<dbReference type="Pfam" id="PF23276">
    <property type="entry name" value="TPR_24"/>
    <property type="match status" value="1"/>
</dbReference>
<accession>A0A8J5G7P3</accession>
<dbReference type="PANTHER" id="PTHR47939">
    <property type="entry name" value="MEMBRANE-ASSOCIATED SALT-INDUCIBLE PROTEIN-LIKE"/>
    <property type="match status" value="1"/>
</dbReference>
<comment type="caution">
    <text evidence="6">The sequence shown here is derived from an EMBL/GenBank/DDBJ whole genome shotgun (WGS) entry which is preliminary data.</text>
</comment>
<dbReference type="InterPro" id="IPR057027">
    <property type="entry name" value="TPR_mt"/>
</dbReference>
<comment type="similarity">
    <text evidence="1">Belongs to the PPR family. P subfamily.</text>
</comment>
<feature type="repeat" description="PPR" evidence="3">
    <location>
        <begin position="171"/>
        <end position="205"/>
    </location>
</feature>
<dbReference type="InterPro" id="IPR011990">
    <property type="entry name" value="TPR-like_helical_dom_sf"/>
</dbReference>
<evidence type="ECO:0000259" key="5">
    <source>
        <dbReference type="Pfam" id="PF23276"/>
    </source>
</evidence>
<feature type="repeat" description="PPR" evidence="3">
    <location>
        <begin position="311"/>
        <end position="345"/>
    </location>
</feature>
<dbReference type="PROSITE" id="PS51375">
    <property type="entry name" value="PPR"/>
    <property type="match status" value="11"/>
</dbReference>
<feature type="domain" description="Pentatricopeptide repeat-containing protein-mitochondrial" evidence="5">
    <location>
        <begin position="507"/>
        <end position="622"/>
    </location>
</feature>
<keyword evidence="2" id="KW-0677">Repeat</keyword>
<dbReference type="SUPFAM" id="SSF48452">
    <property type="entry name" value="TPR-like"/>
    <property type="match status" value="1"/>
</dbReference>
<feature type="repeat" description="PPR" evidence="3">
    <location>
        <begin position="565"/>
        <end position="599"/>
    </location>
</feature>
<feature type="repeat" description="PPR" evidence="3">
    <location>
        <begin position="346"/>
        <end position="381"/>
    </location>
</feature>
<feature type="repeat" description="PPR" evidence="3">
    <location>
        <begin position="241"/>
        <end position="275"/>
    </location>
</feature>
<feature type="compositionally biased region" description="Polar residues" evidence="4">
    <location>
        <begin position="1"/>
        <end position="17"/>
    </location>
</feature>
<keyword evidence="7" id="KW-1185">Reference proteome</keyword>
<dbReference type="Pfam" id="PF13041">
    <property type="entry name" value="PPR_2"/>
    <property type="match status" value="2"/>
</dbReference>
<dbReference type="AlphaFoldDB" id="A0A8J5G7P3"/>
<feature type="repeat" description="PPR" evidence="3">
    <location>
        <begin position="383"/>
        <end position="417"/>
    </location>
</feature>
<evidence type="ECO:0000313" key="7">
    <source>
        <dbReference type="Proteomes" id="UP000734854"/>
    </source>
</evidence>
<feature type="compositionally biased region" description="Basic residues" evidence="4">
    <location>
        <begin position="61"/>
        <end position="70"/>
    </location>
</feature>
<feature type="region of interest" description="Disordered" evidence="4">
    <location>
        <begin position="1"/>
        <end position="70"/>
    </location>
</feature>
<feature type="repeat" description="PPR" evidence="3">
    <location>
        <begin position="276"/>
        <end position="310"/>
    </location>
</feature>
<evidence type="ECO:0000256" key="2">
    <source>
        <dbReference type="ARBA" id="ARBA00022737"/>
    </source>
</evidence>
<evidence type="ECO:0000256" key="4">
    <source>
        <dbReference type="SAM" id="MobiDB-lite"/>
    </source>
</evidence>
<feature type="repeat" description="PPR" evidence="3">
    <location>
        <begin position="461"/>
        <end position="495"/>
    </location>
</feature>
<proteinExistence type="inferred from homology"/>
<dbReference type="NCBIfam" id="TIGR00756">
    <property type="entry name" value="PPR"/>
    <property type="match status" value="3"/>
</dbReference>
<gene>
    <name evidence="6" type="ORF">ZIOFF_042212</name>
</gene>
<feature type="repeat" description="PPR" evidence="3">
    <location>
        <begin position="419"/>
        <end position="453"/>
    </location>
</feature>
<dbReference type="Proteomes" id="UP000734854">
    <property type="component" value="Unassembled WGS sequence"/>
</dbReference>
<name>A0A8J5G7P3_ZINOF</name>
<evidence type="ECO:0000256" key="1">
    <source>
        <dbReference type="ARBA" id="ARBA00007626"/>
    </source>
</evidence>
<feature type="compositionally biased region" description="Basic and acidic residues" evidence="4">
    <location>
        <begin position="30"/>
        <end position="60"/>
    </location>
</feature>
<dbReference type="InterPro" id="IPR002885">
    <property type="entry name" value="PPR_rpt"/>
</dbReference>
<evidence type="ECO:0000313" key="6">
    <source>
        <dbReference type="EMBL" id="KAG6502320.1"/>
    </source>
</evidence>
<dbReference type="PANTHER" id="PTHR47939:SF13">
    <property type="entry name" value="OS03G0201400 PROTEIN"/>
    <property type="match status" value="1"/>
</dbReference>
<feature type="repeat" description="PPR" evidence="3">
    <location>
        <begin position="530"/>
        <end position="564"/>
    </location>
</feature>
<organism evidence="6 7">
    <name type="scientific">Zingiber officinale</name>
    <name type="common">Ginger</name>
    <name type="synonym">Amomum zingiber</name>
    <dbReference type="NCBI Taxonomy" id="94328"/>
    <lineage>
        <taxon>Eukaryota</taxon>
        <taxon>Viridiplantae</taxon>
        <taxon>Streptophyta</taxon>
        <taxon>Embryophyta</taxon>
        <taxon>Tracheophyta</taxon>
        <taxon>Spermatophyta</taxon>
        <taxon>Magnoliopsida</taxon>
        <taxon>Liliopsida</taxon>
        <taxon>Zingiberales</taxon>
        <taxon>Zingiberaceae</taxon>
        <taxon>Zingiber</taxon>
    </lineage>
</organism>
<dbReference type="InterPro" id="IPR050667">
    <property type="entry name" value="PPR-containing_protein"/>
</dbReference>
<dbReference type="Pfam" id="PF01535">
    <property type="entry name" value="PPR"/>
    <property type="match status" value="4"/>
</dbReference>
<protein>
    <recommendedName>
        <fullName evidence="5">Pentatricopeptide repeat-containing protein-mitochondrial domain-containing protein</fullName>
    </recommendedName>
</protein>
<dbReference type="EMBL" id="JACMSC010000011">
    <property type="protein sequence ID" value="KAG6502320.1"/>
    <property type="molecule type" value="Genomic_DNA"/>
</dbReference>
<dbReference type="Gene3D" id="1.25.40.10">
    <property type="entry name" value="Tetratricopeptide repeat domain"/>
    <property type="match status" value="5"/>
</dbReference>
<feature type="repeat" description="PPR" evidence="3">
    <location>
        <begin position="206"/>
        <end position="240"/>
    </location>
</feature>
<reference evidence="6 7" key="1">
    <citation type="submission" date="2020-08" db="EMBL/GenBank/DDBJ databases">
        <title>Plant Genome Project.</title>
        <authorList>
            <person name="Zhang R.-G."/>
        </authorList>
    </citation>
    <scope>NUCLEOTIDE SEQUENCE [LARGE SCALE GENOMIC DNA]</scope>
    <source>
        <tissue evidence="6">Rhizome</tissue>
    </source>
</reference>
<sequence length="748" mass="83752">MVNLTKQPIKWKSTSLKQQRHRGRWLPEGGYRREIVGGDHDAERRDRKRELEETKREASRRPRHPLHLLHSHPGRVLGRIQARRDSSARQINQIACITIQLDRLLVKVLVSEARQMERSVESARGARTSTGFRHDPETYREIISFLSKNSMLNHARCILLDDMPQRLVSPTEDMFAALIDGYGRASIPQEAVKIFRRLPELGITRTVISYDAFFKAILRTGRVAMAKRFFNAMLAEGVPPALSTYNILLWGFCVSIKMETAQRFFADMKQRGIAPTLVTYNTILNGWVRAKKMDVAEKVFDEITAAGFAPNSISYNIMIKGYVSSGRAEDGLRLFSSMGEKGLSLSEKTFAALLPGLCDDVGRGAEAREALNKMVELQMTPKDPSIFLRLVSSLCQSGDLEGAVDVHQKMSRFKHLSVDPQQYSVLIESLCKGEKYESAIALLDELLQNGALLNPQDPALEPPTYNPMIEYLCDHGQTKKAEAFFRQLMKKGVDDKVAFNNLIRGHAKEAMLESASDILTIMTRRGVPTDADSYVLLVESFLKKNEPADARTALDSMMEQGHLPSPTLFRSVMSALFEDGRVQTASRVMKSMIEKGVKENMDLAHKILEALFMRGHIEEALGRINLMTMNDCIPDVDRLLAVLCDSEKATEVQKLAEFTLERGYDVNFSSYDRVLDVLYAADKTLPAYNILCKIKAKGGVVDKKGCDELIKSLIAQGNTKQADILSRILAGKAPIATKSSKRVAMDAC</sequence>
<evidence type="ECO:0000256" key="3">
    <source>
        <dbReference type="PROSITE-ProRule" id="PRU00708"/>
    </source>
</evidence>